<dbReference type="Pfam" id="PF01412">
    <property type="entry name" value="ArfGap"/>
    <property type="match status" value="1"/>
</dbReference>
<keyword evidence="4" id="KW-1185">Reference proteome</keyword>
<dbReference type="GO" id="GO:0008270">
    <property type="term" value="F:zinc ion binding"/>
    <property type="evidence" value="ECO:0007669"/>
    <property type="project" value="UniProtKB-KW"/>
</dbReference>
<dbReference type="GO" id="GO:0005096">
    <property type="term" value="F:GTPase activator activity"/>
    <property type="evidence" value="ECO:0007669"/>
    <property type="project" value="InterPro"/>
</dbReference>
<keyword evidence="1" id="KW-0863">Zinc-finger</keyword>
<evidence type="ECO:0000256" key="1">
    <source>
        <dbReference type="PROSITE-ProRule" id="PRU00288"/>
    </source>
</evidence>
<evidence type="ECO:0000313" key="4">
    <source>
        <dbReference type="Proteomes" id="UP001152888"/>
    </source>
</evidence>
<protein>
    <recommendedName>
        <fullName evidence="2">Arf-GAP domain-containing protein</fullName>
    </recommendedName>
</protein>
<dbReference type="AlphaFoldDB" id="A0A9P0VPR8"/>
<dbReference type="CDD" id="cd08833">
    <property type="entry name" value="ArfGap_GIT"/>
    <property type="match status" value="1"/>
</dbReference>
<dbReference type="PANTHER" id="PTHR46097">
    <property type="entry name" value="G PROTEIN-COUPLED RECEPTOR KINASE INTERACTING ARFGAP"/>
    <property type="match status" value="1"/>
</dbReference>
<dbReference type="OrthoDB" id="5588096at2759"/>
<dbReference type="PANTHER" id="PTHR46097:SF3">
    <property type="entry name" value="ARF GTPASE-ACTIVATING PROTEIN GIT"/>
    <property type="match status" value="1"/>
</dbReference>
<accession>A0A9P0VPR8</accession>
<dbReference type="PROSITE" id="PS50115">
    <property type="entry name" value="ARFGAP"/>
    <property type="match status" value="1"/>
</dbReference>
<dbReference type="InterPro" id="IPR047161">
    <property type="entry name" value="GIT-like"/>
</dbReference>
<dbReference type="InterPro" id="IPR038508">
    <property type="entry name" value="ArfGAP_dom_sf"/>
</dbReference>
<sequence length="152" mass="17196">MSRAKPKQNLEVCGDCGALDATWASVNKGILLCTPCCSIHRSLGRHISQVKSLLKGSWHPNQLNMVYALNNNGANNIWEHALFENGSKLMKKKPTAKDSINIKQEYIKMKHVQCAFAFRESYEDGLYSVEMSWENSSMQVYAQLTWRPLLGC</sequence>
<dbReference type="GO" id="GO:0031267">
    <property type="term" value="F:small GTPase binding"/>
    <property type="evidence" value="ECO:0007669"/>
    <property type="project" value="TreeGrafter"/>
</dbReference>
<organism evidence="3 4">
    <name type="scientific">Acanthoscelides obtectus</name>
    <name type="common">Bean weevil</name>
    <name type="synonym">Bruchus obtectus</name>
    <dbReference type="NCBI Taxonomy" id="200917"/>
    <lineage>
        <taxon>Eukaryota</taxon>
        <taxon>Metazoa</taxon>
        <taxon>Ecdysozoa</taxon>
        <taxon>Arthropoda</taxon>
        <taxon>Hexapoda</taxon>
        <taxon>Insecta</taxon>
        <taxon>Pterygota</taxon>
        <taxon>Neoptera</taxon>
        <taxon>Endopterygota</taxon>
        <taxon>Coleoptera</taxon>
        <taxon>Polyphaga</taxon>
        <taxon>Cucujiformia</taxon>
        <taxon>Chrysomeloidea</taxon>
        <taxon>Chrysomelidae</taxon>
        <taxon>Bruchinae</taxon>
        <taxon>Bruchini</taxon>
        <taxon>Acanthoscelides</taxon>
    </lineage>
</organism>
<proteinExistence type="predicted"/>
<comment type="caution">
    <text evidence="3">The sequence shown here is derived from an EMBL/GenBank/DDBJ whole genome shotgun (WGS) entry which is preliminary data.</text>
</comment>
<dbReference type="GO" id="GO:0036465">
    <property type="term" value="P:synaptic vesicle recycling"/>
    <property type="evidence" value="ECO:0007669"/>
    <property type="project" value="TreeGrafter"/>
</dbReference>
<evidence type="ECO:0000259" key="2">
    <source>
        <dbReference type="PROSITE" id="PS50115"/>
    </source>
</evidence>
<evidence type="ECO:0000313" key="3">
    <source>
        <dbReference type="EMBL" id="CAH2016728.1"/>
    </source>
</evidence>
<dbReference type="EMBL" id="CAKOFQ010008994">
    <property type="protein sequence ID" value="CAH2016728.1"/>
    <property type="molecule type" value="Genomic_DNA"/>
</dbReference>
<reference evidence="3" key="1">
    <citation type="submission" date="2022-03" db="EMBL/GenBank/DDBJ databases">
        <authorList>
            <person name="Sayadi A."/>
        </authorList>
    </citation>
    <scope>NUCLEOTIDE SEQUENCE</scope>
</reference>
<dbReference type="GO" id="GO:0007420">
    <property type="term" value="P:brain development"/>
    <property type="evidence" value="ECO:0007669"/>
    <property type="project" value="InterPro"/>
</dbReference>
<keyword evidence="1" id="KW-0862">Zinc</keyword>
<gene>
    <name evidence="3" type="ORF">ACAOBT_LOCUS35562</name>
</gene>
<dbReference type="PRINTS" id="PR00405">
    <property type="entry name" value="REVINTRACTNG"/>
</dbReference>
<dbReference type="SUPFAM" id="SSF57863">
    <property type="entry name" value="ArfGap/RecO-like zinc finger"/>
    <property type="match status" value="1"/>
</dbReference>
<dbReference type="GO" id="GO:0008277">
    <property type="term" value="P:regulation of G protein-coupled receptor signaling pathway"/>
    <property type="evidence" value="ECO:0007669"/>
    <property type="project" value="TreeGrafter"/>
</dbReference>
<dbReference type="GO" id="GO:0032012">
    <property type="term" value="P:regulation of ARF protein signal transduction"/>
    <property type="evidence" value="ECO:0007669"/>
    <property type="project" value="InterPro"/>
</dbReference>
<feature type="domain" description="Arf-GAP" evidence="2">
    <location>
        <begin position="1"/>
        <end position="124"/>
    </location>
</feature>
<dbReference type="SMART" id="SM00105">
    <property type="entry name" value="ArfGap"/>
    <property type="match status" value="1"/>
</dbReference>
<name>A0A9P0VPR8_ACAOB</name>
<keyword evidence="1" id="KW-0479">Metal-binding</keyword>
<dbReference type="InterPro" id="IPR001164">
    <property type="entry name" value="ArfGAP_dom"/>
</dbReference>
<dbReference type="GO" id="GO:0098793">
    <property type="term" value="C:presynapse"/>
    <property type="evidence" value="ECO:0007669"/>
    <property type="project" value="GOC"/>
</dbReference>
<dbReference type="Proteomes" id="UP001152888">
    <property type="component" value="Unassembled WGS sequence"/>
</dbReference>
<dbReference type="InterPro" id="IPR037278">
    <property type="entry name" value="ARFGAP/RecO"/>
</dbReference>
<dbReference type="Gene3D" id="1.10.220.150">
    <property type="entry name" value="Arf GTPase activating protein"/>
    <property type="match status" value="1"/>
</dbReference>